<dbReference type="EMBL" id="LKCN02000010">
    <property type="protein sequence ID" value="RCI11399.1"/>
    <property type="molecule type" value="Genomic_DNA"/>
</dbReference>
<name>A0A367LAF2_9HYPO</name>
<keyword evidence="2" id="KW-0812">Transmembrane</keyword>
<evidence type="ECO:0000313" key="3">
    <source>
        <dbReference type="EMBL" id="RCI11399.1"/>
    </source>
</evidence>
<accession>A0A367LAF2</accession>
<comment type="caution">
    <text evidence="3">The sequence shown here is derived from an EMBL/GenBank/DDBJ whole genome shotgun (WGS) entry which is preliminary data.</text>
</comment>
<keyword evidence="2" id="KW-1133">Transmembrane helix</keyword>
<protein>
    <submittedName>
        <fullName evidence="3">Uncharacterized protein</fullName>
    </submittedName>
</protein>
<sequence>MLPNKLVGSHDRHRYNFTSDTSTTQLLPQHHPYATYTSYPLIFFLIFNYLYIFTYLLPFLLLFPDQAAWARKRKKKKGKKRKQRERADWPETNKDRKKEKENSYPYYSHYDFSNYVSRHKLQRSQLGWSSPNPSPSILSYRTAGRPTTCSDFRRAVHHGHLEGSLQRESERRRREAR</sequence>
<organism evidence="3 4">
    <name type="scientific">Ophiocordyceps polyrhachis-furcata BCC 54312</name>
    <dbReference type="NCBI Taxonomy" id="1330021"/>
    <lineage>
        <taxon>Eukaryota</taxon>
        <taxon>Fungi</taxon>
        <taxon>Dikarya</taxon>
        <taxon>Ascomycota</taxon>
        <taxon>Pezizomycotina</taxon>
        <taxon>Sordariomycetes</taxon>
        <taxon>Hypocreomycetidae</taxon>
        <taxon>Hypocreales</taxon>
        <taxon>Ophiocordycipitaceae</taxon>
        <taxon>Ophiocordyceps</taxon>
    </lineage>
</organism>
<evidence type="ECO:0000256" key="1">
    <source>
        <dbReference type="SAM" id="MobiDB-lite"/>
    </source>
</evidence>
<proteinExistence type="predicted"/>
<keyword evidence="4" id="KW-1185">Reference proteome</keyword>
<feature type="compositionally biased region" description="Basic and acidic residues" evidence="1">
    <location>
        <begin position="85"/>
        <end position="102"/>
    </location>
</feature>
<dbReference type="AlphaFoldDB" id="A0A367LAF2"/>
<feature type="region of interest" description="Disordered" evidence="1">
    <location>
        <begin position="73"/>
        <end position="102"/>
    </location>
</feature>
<feature type="compositionally biased region" description="Basic residues" evidence="1">
    <location>
        <begin position="73"/>
        <end position="84"/>
    </location>
</feature>
<keyword evidence="2" id="KW-0472">Membrane</keyword>
<reference evidence="3 4" key="1">
    <citation type="journal article" date="2015" name="BMC Genomics">
        <title>Insights from the genome of Ophiocordyceps polyrhachis-furcata to pathogenicity and host specificity in insect fungi.</title>
        <authorList>
            <person name="Wichadakul D."/>
            <person name="Kobmoo N."/>
            <person name="Ingsriswang S."/>
            <person name="Tangphatsornruang S."/>
            <person name="Chantasingh D."/>
            <person name="Luangsa-ard J.J."/>
            <person name="Eurwilaichitr L."/>
        </authorList>
    </citation>
    <scope>NUCLEOTIDE SEQUENCE [LARGE SCALE GENOMIC DNA]</scope>
    <source>
        <strain evidence="3 4">BCC 54312</strain>
    </source>
</reference>
<evidence type="ECO:0000256" key="2">
    <source>
        <dbReference type="SAM" id="Phobius"/>
    </source>
</evidence>
<feature type="region of interest" description="Disordered" evidence="1">
    <location>
        <begin position="154"/>
        <end position="177"/>
    </location>
</feature>
<gene>
    <name evidence="3" type="ORF">L249_7688</name>
</gene>
<evidence type="ECO:0000313" key="4">
    <source>
        <dbReference type="Proteomes" id="UP000253664"/>
    </source>
</evidence>
<feature type="transmembrane region" description="Helical" evidence="2">
    <location>
        <begin position="41"/>
        <end position="63"/>
    </location>
</feature>
<dbReference type="Proteomes" id="UP000253664">
    <property type="component" value="Unassembled WGS sequence"/>
</dbReference>